<feature type="chain" id="PRO_5043033314" description="Secreted protein" evidence="1">
    <location>
        <begin position="34"/>
        <end position="120"/>
    </location>
</feature>
<comment type="caution">
    <text evidence="2">The sequence shown here is derived from an EMBL/GenBank/DDBJ whole genome shotgun (WGS) entry which is preliminary data.</text>
</comment>
<proteinExistence type="predicted"/>
<reference evidence="2" key="2">
    <citation type="submission" date="2023-05" db="EMBL/GenBank/DDBJ databases">
        <authorList>
            <consortium name="Lawrence Berkeley National Laboratory"/>
            <person name="Steindorff A."/>
            <person name="Hensen N."/>
            <person name="Bonometti L."/>
            <person name="Westerberg I."/>
            <person name="Brannstrom I.O."/>
            <person name="Guillou S."/>
            <person name="Cros-Aarteil S."/>
            <person name="Calhoun S."/>
            <person name="Haridas S."/>
            <person name="Kuo A."/>
            <person name="Mondo S."/>
            <person name="Pangilinan J."/>
            <person name="Riley R."/>
            <person name="Labutti K."/>
            <person name="Andreopoulos B."/>
            <person name="Lipzen A."/>
            <person name="Chen C."/>
            <person name="Yanf M."/>
            <person name="Daum C."/>
            <person name="Ng V."/>
            <person name="Clum A."/>
            <person name="Ohm R."/>
            <person name="Martin F."/>
            <person name="Silar P."/>
            <person name="Natvig D."/>
            <person name="Lalanne C."/>
            <person name="Gautier V."/>
            <person name="Ament-Velasquez S.L."/>
            <person name="Kruys A."/>
            <person name="Hutchinson M.I."/>
            <person name="Powell A.J."/>
            <person name="Barry K."/>
            <person name="Miller A.N."/>
            <person name="Grigoriev I.V."/>
            <person name="Debuchy R."/>
            <person name="Gladieux P."/>
            <person name="Thoren M.H."/>
            <person name="Johannesson H."/>
        </authorList>
    </citation>
    <scope>NUCLEOTIDE SEQUENCE</scope>
    <source>
        <strain evidence="2">CBS 315.58</strain>
    </source>
</reference>
<name>A0AAN7AU52_9PEZI</name>
<dbReference type="AlphaFoldDB" id="A0AAN7AU52"/>
<evidence type="ECO:0000313" key="3">
    <source>
        <dbReference type="Proteomes" id="UP001303160"/>
    </source>
</evidence>
<organism evidence="2 3">
    <name type="scientific">Triangularia verruculosa</name>
    <dbReference type="NCBI Taxonomy" id="2587418"/>
    <lineage>
        <taxon>Eukaryota</taxon>
        <taxon>Fungi</taxon>
        <taxon>Dikarya</taxon>
        <taxon>Ascomycota</taxon>
        <taxon>Pezizomycotina</taxon>
        <taxon>Sordariomycetes</taxon>
        <taxon>Sordariomycetidae</taxon>
        <taxon>Sordariales</taxon>
        <taxon>Podosporaceae</taxon>
        <taxon>Triangularia</taxon>
    </lineage>
</organism>
<dbReference type="Proteomes" id="UP001303160">
    <property type="component" value="Unassembled WGS sequence"/>
</dbReference>
<keyword evidence="1" id="KW-0732">Signal</keyword>
<evidence type="ECO:0008006" key="4">
    <source>
        <dbReference type="Google" id="ProtNLM"/>
    </source>
</evidence>
<keyword evidence="3" id="KW-1185">Reference proteome</keyword>
<accession>A0AAN7AU52</accession>
<gene>
    <name evidence="2" type="ORF">QBC40DRAFT_61436</name>
</gene>
<evidence type="ECO:0000313" key="2">
    <source>
        <dbReference type="EMBL" id="KAK4201231.1"/>
    </source>
</evidence>
<reference evidence="2" key="1">
    <citation type="journal article" date="2023" name="Mol. Phylogenet. Evol.">
        <title>Genome-scale phylogeny and comparative genomics of the fungal order Sordariales.</title>
        <authorList>
            <person name="Hensen N."/>
            <person name="Bonometti L."/>
            <person name="Westerberg I."/>
            <person name="Brannstrom I.O."/>
            <person name="Guillou S."/>
            <person name="Cros-Aarteil S."/>
            <person name="Calhoun S."/>
            <person name="Haridas S."/>
            <person name="Kuo A."/>
            <person name="Mondo S."/>
            <person name="Pangilinan J."/>
            <person name="Riley R."/>
            <person name="LaButti K."/>
            <person name="Andreopoulos B."/>
            <person name="Lipzen A."/>
            <person name="Chen C."/>
            <person name="Yan M."/>
            <person name="Daum C."/>
            <person name="Ng V."/>
            <person name="Clum A."/>
            <person name="Steindorff A."/>
            <person name="Ohm R.A."/>
            <person name="Martin F."/>
            <person name="Silar P."/>
            <person name="Natvig D.O."/>
            <person name="Lalanne C."/>
            <person name="Gautier V."/>
            <person name="Ament-Velasquez S.L."/>
            <person name="Kruys A."/>
            <person name="Hutchinson M.I."/>
            <person name="Powell A.J."/>
            <person name="Barry K."/>
            <person name="Miller A.N."/>
            <person name="Grigoriev I.V."/>
            <person name="Debuchy R."/>
            <person name="Gladieux P."/>
            <person name="Hiltunen Thoren M."/>
            <person name="Johannesson H."/>
        </authorList>
    </citation>
    <scope>NUCLEOTIDE SEQUENCE</scope>
    <source>
        <strain evidence="2">CBS 315.58</strain>
    </source>
</reference>
<feature type="signal peptide" evidence="1">
    <location>
        <begin position="1"/>
        <end position="33"/>
    </location>
</feature>
<sequence>MGITRMPCVPWFLSLVLSVCVCVCRPLFPPVEAILCWASTVQVLPLEKMMNISAVRSIFPGGLTQWQGSWGDILEGFCYLCLSLPRFGDLDMSPHGRYCRVYRIIGLGATMFPFLHFSER</sequence>
<dbReference type="EMBL" id="MU863909">
    <property type="protein sequence ID" value="KAK4201231.1"/>
    <property type="molecule type" value="Genomic_DNA"/>
</dbReference>
<evidence type="ECO:0000256" key="1">
    <source>
        <dbReference type="SAM" id="SignalP"/>
    </source>
</evidence>
<protein>
    <recommendedName>
        <fullName evidence="4">Secreted protein</fullName>
    </recommendedName>
</protein>